<keyword evidence="2" id="KW-1185">Reference proteome</keyword>
<dbReference type="EMBL" id="JBGNUJ010000003">
    <property type="protein sequence ID" value="KAL3961470.1"/>
    <property type="molecule type" value="Genomic_DNA"/>
</dbReference>
<comment type="caution">
    <text evidence="1">The sequence shown here is derived from an EMBL/GenBank/DDBJ whole genome shotgun (WGS) entry which is preliminary data.</text>
</comment>
<gene>
    <name evidence="1" type="ORF">ACCO45_002993</name>
</gene>
<sequence>MPFSGERGGLKALPRIDLARASVVVRLGAADAVLPAGSRQRLPAQVDARRGAVQRPRRLSVRRHYTDPLQQVRALRWAVALARHVGHVLHVPQRRLAHERAANLSGGSDRAVRCVQPVVEVRHPTDRVLSMAARVSPRVERSAAVRAVAFGVA</sequence>
<evidence type="ECO:0000313" key="2">
    <source>
        <dbReference type="Proteomes" id="UP001638806"/>
    </source>
</evidence>
<reference evidence="1" key="1">
    <citation type="submission" date="2024-12" db="EMBL/GenBank/DDBJ databases">
        <title>Comparative genomics and development of molecular markers within Purpureocillium lilacinum and among Purpureocillium species.</title>
        <authorList>
            <person name="Yeh Z.-Y."/>
            <person name="Ni N.-T."/>
            <person name="Lo P.-H."/>
            <person name="Mushyakhwo K."/>
            <person name="Lin C.-F."/>
            <person name="Nai Y.-S."/>
        </authorList>
    </citation>
    <scope>NUCLEOTIDE SEQUENCE</scope>
    <source>
        <strain evidence="1">NCHU-NPUST-175</strain>
    </source>
</reference>
<accession>A0ACC4DYK2</accession>
<name>A0ACC4DYK2_PURLI</name>
<proteinExistence type="predicted"/>
<evidence type="ECO:0000313" key="1">
    <source>
        <dbReference type="EMBL" id="KAL3961470.1"/>
    </source>
</evidence>
<protein>
    <submittedName>
        <fullName evidence="1">Uncharacterized protein</fullName>
    </submittedName>
</protein>
<organism evidence="1 2">
    <name type="scientific">Purpureocillium lilacinum</name>
    <name type="common">Paecilomyces lilacinus</name>
    <dbReference type="NCBI Taxonomy" id="33203"/>
    <lineage>
        <taxon>Eukaryota</taxon>
        <taxon>Fungi</taxon>
        <taxon>Dikarya</taxon>
        <taxon>Ascomycota</taxon>
        <taxon>Pezizomycotina</taxon>
        <taxon>Sordariomycetes</taxon>
        <taxon>Hypocreomycetidae</taxon>
        <taxon>Hypocreales</taxon>
        <taxon>Ophiocordycipitaceae</taxon>
        <taxon>Purpureocillium</taxon>
    </lineage>
</organism>
<dbReference type="Proteomes" id="UP001638806">
    <property type="component" value="Unassembled WGS sequence"/>
</dbReference>